<evidence type="ECO:0000313" key="2">
    <source>
        <dbReference type="Proteomes" id="UP001178507"/>
    </source>
</evidence>
<protein>
    <submittedName>
        <fullName evidence="1">Uncharacterized protein</fullName>
    </submittedName>
</protein>
<reference evidence="1" key="1">
    <citation type="submission" date="2023-08" db="EMBL/GenBank/DDBJ databases">
        <authorList>
            <person name="Chen Y."/>
            <person name="Shah S."/>
            <person name="Dougan E. K."/>
            <person name="Thang M."/>
            <person name="Chan C."/>
        </authorList>
    </citation>
    <scope>NUCLEOTIDE SEQUENCE</scope>
</reference>
<dbReference type="Proteomes" id="UP001178507">
    <property type="component" value="Unassembled WGS sequence"/>
</dbReference>
<sequence length="196" mass="21858">MSARAVCRIVNISDEGKVLAPGHHLCESARLSIEGLGRSFVAAKVTRKSFELREVQRVALQSFDAQSGVLRTAVPHRLSKNDDISLLGMSHRGEIYDVSYSMSFNLNILDERTICLDAGREGYTPPHTLKHIAELEDHVLTGGVLVHRSPKPVDLSQRGQVARLLWAEEEGGRAQATARWVQSLRVVGSKWRLHRF</sequence>
<organism evidence="1 2">
    <name type="scientific">Effrenium voratum</name>
    <dbReference type="NCBI Taxonomy" id="2562239"/>
    <lineage>
        <taxon>Eukaryota</taxon>
        <taxon>Sar</taxon>
        <taxon>Alveolata</taxon>
        <taxon>Dinophyceae</taxon>
        <taxon>Suessiales</taxon>
        <taxon>Symbiodiniaceae</taxon>
        <taxon>Effrenium</taxon>
    </lineage>
</organism>
<proteinExistence type="predicted"/>
<comment type="caution">
    <text evidence="1">The sequence shown here is derived from an EMBL/GenBank/DDBJ whole genome shotgun (WGS) entry which is preliminary data.</text>
</comment>
<name>A0AA36JLX8_9DINO</name>
<keyword evidence="2" id="KW-1185">Reference proteome</keyword>
<accession>A0AA36JLX8</accession>
<evidence type="ECO:0000313" key="1">
    <source>
        <dbReference type="EMBL" id="CAJ1407996.1"/>
    </source>
</evidence>
<dbReference type="AlphaFoldDB" id="A0AA36JLX8"/>
<gene>
    <name evidence="1" type="ORF">EVOR1521_LOCUS29562</name>
</gene>
<dbReference type="EMBL" id="CAUJNA010003700">
    <property type="protein sequence ID" value="CAJ1407996.1"/>
    <property type="molecule type" value="Genomic_DNA"/>
</dbReference>
<feature type="non-terminal residue" evidence="1">
    <location>
        <position position="196"/>
    </location>
</feature>